<feature type="domain" description="FtsX extracellular" evidence="2">
    <location>
        <begin position="88"/>
        <end position="209"/>
    </location>
</feature>
<evidence type="ECO:0000313" key="4">
    <source>
        <dbReference type="Proteomes" id="UP000633509"/>
    </source>
</evidence>
<dbReference type="EMBL" id="JADBEK010000001">
    <property type="protein sequence ID" value="MBE1593370.1"/>
    <property type="molecule type" value="Genomic_DNA"/>
</dbReference>
<dbReference type="InterPro" id="IPR040690">
    <property type="entry name" value="FtsX_ECD"/>
</dbReference>
<evidence type="ECO:0000259" key="2">
    <source>
        <dbReference type="Pfam" id="PF18075"/>
    </source>
</evidence>
<dbReference type="Gene3D" id="3.30.70.3040">
    <property type="match status" value="1"/>
</dbReference>
<comment type="caution">
    <text evidence="3">The sequence shown here is derived from an EMBL/GenBank/DDBJ whole genome shotgun (WGS) entry which is preliminary data.</text>
</comment>
<keyword evidence="1" id="KW-1133">Transmembrane helix</keyword>
<feature type="transmembrane region" description="Helical" evidence="1">
    <location>
        <begin position="42"/>
        <end position="61"/>
    </location>
</feature>
<accession>A0ABR9ML79</accession>
<reference evidence="3 4" key="1">
    <citation type="submission" date="2020-10" db="EMBL/GenBank/DDBJ databases">
        <title>Sequencing the genomes of 1000 actinobacteria strains.</title>
        <authorList>
            <person name="Klenk H.-P."/>
        </authorList>
    </citation>
    <scope>NUCLEOTIDE SEQUENCE [LARGE SCALE GENOMIC DNA]</scope>
    <source>
        <strain evidence="3 4">DSM 43173</strain>
    </source>
</reference>
<dbReference type="Proteomes" id="UP000633509">
    <property type="component" value="Unassembled WGS sequence"/>
</dbReference>
<evidence type="ECO:0000256" key="1">
    <source>
        <dbReference type="SAM" id="Phobius"/>
    </source>
</evidence>
<name>A0ABR9ML79_9ACTN</name>
<protein>
    <recommendedName>
        <fullName evidence="2">FtsX extracellular domain-containing protein</fullName>
    </recommendedName>
</protein>
<dbReference type="Pfam" id="PF18075">
    <property type="entry name" value="FtsX_ECD"/>
    <property type="match status" value="1"/>
</dbReference>
<dbReference type="RefSeq" id="WP_192792737.1">
    <property type="nucleotide sequence ID" value="NZ_JADBEK010000001.1"/>
</dbReference>
<sequence length="229" mass="24394">MNSSVETRLRDALAAVGDTVDRASVRPLMPPRRRRFRVRARFAVIGAGLAMAGAAGAVTLAPADRQPVVLAAGVSPFMAGDWTEGKPEIAVFLCKAGSESPSCGAVVESRQGAVASEIIAEGKGITVAQQADLERVLRARPELASVTFEDRRAAYTKFRQELRQRGDTKLAAALSVNDMPSSFRLKMKPDADWSAVAEAVKGMPGVDAVINQKCVDERDGSVPTECVVR</sequence>
<gene>
    <name evidence="3" type="ORF">H4W80_011628</name>
</gene>
<keyword evidence="1" id="KW-0472">Membrane</keyword>
<organism evidence="3 4">
    <name type="scientific">Nonomuraea angiospora</name>
    <dbReference type="NCBI Taxonomy" id="46172"/>
    <lineage>
        <taxon>Bacteria</taxon>
        <taxon>Bacillati</taxon>
        <taxon>Actinomycetota</taxon>
        <taxon>Actinomycetes</taxon>
        <taxon>Streptosporangiales</taxon>
        <taxon>Streptosporangiaceae</taxon>
        <taxon>Nonomuraea</taxon>
    </lineage>
</organism>
<evidence type="ECO:0000313" key="3">
    <source>
        <dbReference type="EMBL" id="MBE1593370.1"/>
    </source>
</evidence>
<keyword evidence="1" id="KW-0812">Transmembrane</keyword>
<keyword evidence="4" id="KW-1185">Reference proteome</keyword>
<proteinExistence type="predicted"/>